<dbReference type="AlphaFoldDB" id="A0A1A8AWC2"/>
<accession>A0A1A8AWC2</accession>
<proteinExistence type="predicted"/>
<organism evidence="1">
    <name type="scientific">Nothobranchius furzeri</name>
    <name type="common">Turquoise killifish</name>
    <dbReference type="NCBI Taxonomy" id="105023"/>
    <lineage>
        <taxon>Eukaryota</taxon>
        <taxon>Metazoa</taxon>
        <taxon>Chordata</taxon>
        <taxon>Craniata</taxon>
        <taxon>Vertebrata</taxon>
        <taxon>Euteleostomi</taxon>
        <taxon>Actinopterygii</taxon>
        <taxon>Neopterygii</taxon>
        <taxon>Teleostei</taxon>
        <taxon>Neoteleostei</taxon>
        <taxon>Acanthomorphata</taxon>
        <taxon>Ovalentaria</taxon>
        <taxon>Atherinomorphae</taxon>
        <taxon>Cyprinodontiformes</taxon>
        <taxon>Nothobranchiidae</taxon>
        <taxon>Nothobranchius</taxon>
    </lineage>
</organism>
<reference evidence="1" key="2">
    <citation type="submission" date="2016-06" db="EMBL/GenBank/DDBJ databases">
        <title>The genome of a short-lived fish provides insights into sex chromosome evolution and the genetic control of aging.</title>
        <authorList>
            <person name="Reichwald K."/>
            <person name="Felder M."/>
            <person name="Petzold A."/>
            <person name="Koch P."/>
            <person name="Groth M."/>
            <person name="Platzer M."/>
        </authorList>
    </citation>
    <scope>NUCLEOTIDE SEQUENCE</scope>
    <source>
        <tissue evidence="1">Brain</tissue>
    </source>
</reference>
<reference evidence="1" key="1">
    <citation type="submission" date="2016-05" db="EMBL/GenBank/DDBJ databases">
        <authorList>
            <person name="Lavstsen T."/>
            <person name="Jespersen J.S."/>
        </authorList>
    </citation>
    <scope>NUCLEOTIDE SEQUENCE</scope>
    <source>
        <tissue evidence="1">Brain</tissue>
    </source>
</reference>
<gene>
    <name evidence="1" type="primary">OLA.27582</name>
</gene>
<feature type="non-terminal residue" evidence="1">
    <location>
        <position position="1"/>
    </location>
</feature>
<sequence>GAGRCKGSFSAAVPERGQLGHLPPVWFWFGSDVIVKLETAEGRLRQNRMHAVELQTDDDDDDVAPTALHIRLFHGYYKLLLRLECPKITLACKHVLLLR</sequence>
<dbReference type="EMBL" id="HADY01020045">
    <property type="protein sequence ID" value="SBP58530.1"/>
    <property type="molecule type" value="Transcribed_RNA"/>
</dbReference>
<name>A0A1A8AWC2_NOTFU</name>
<protein>
    <submittedName>
        <fullName evidence="1">Uncharacterized protein</fullName>
    </submittedName>
</protein>
<evidence type="ECO:0000313" key="1">
    <source>
        <dbReference type="EMBL" id="SBP58530.1"/>
    </source>
</evidence>